<feature type="transmembrane region" description="Helical" evidence="8">
    <location>
        <begin position="78"/>
        <end position="96"/>
    </location>
</feature>
<name>A0ABU2X7R5_9ACTN</name>
<dbReference type="InterPro" id="IPR020846">
    <property type="entry name" value="MFS_dom"/>
</dbReference>
<dbReference type="RefSeq" id="WP_311722249.1">
    <property type="nucleotide sequence ID" value="NZ_JAVRFD010000001.1"/>
</dbReference>
<protein>
    <submittedName>
        <fullName evidence="10">MFS transporter</fullName>
    </submittedName>
</protein>
<feature type="domain" description="Major facilitator superfamily (MFS) profile" evidence="9">
    <location>
        <begin position="11"/>
        <end position="440"/>
    </location>
</feature>
<evidence type="ECO:0000256" key="1">
    <source>
        <dbReference type="ARBA" id="ARBA00004651"/>
    </source>
</evidence>
<dbReference type="PANTHER" id="PTHR42718">
    <property type="entry name" value="MAJOR FACILITATOR SUPERFAMILY MULTIDRUG TRANSPORTER MFSC"/>
    <property type="match status" value="1"/>
</dbReference>
<keyword evidence="2" id="KW-0813">Transport</keyword>
<dbReference type="SUPFAM" id="SSF103473">
    <property type="entry name" value="MFS general substrate transporter"/>
    <property type="match status" value="1"/>
</dbReference>
<evidence type="ECO:0000256" key="3">
    <source>
        <dbReference type="ARBA" id="ARBA00022475"/>
    </source>
</evidence>
<dbReference type="InterPro" id="IPR011701">
    <property type="entry name" value="MFS"/>
</dbReference>
<accession>A0ABU2X7R5</accession>
<feature type="transmembrane region" description="Helical" evidence="8">
    <location>
        <begin position="326"/>
        <end position="346"/>
    </location>
</feature>
<proteinExistence type="predicted"/>
<dbReference type="Gene3D" id="1.20.1250.20">
    <property type="entry name" value="MFS general substrate transporter like domains"/>
    <property type="match status" value="1"/>
</dbReference>
<feature type="transmembrane region" description="Helical" evidence="8">
    <location>
        <begin position="297"/>
        <end position="319"/>
    </location>
</feature>
<feature type="transmembrane region" description="Helical" evidence="8">
    <location>
        <begin position="257"/>
        <end position="285"/>
    </location>
</feature>
<keyword evidence="4 8" id="KW-0812">Transmembrane</keyword>
<sequence length="452" mass="45287">MATPPHPRTWVLLAMSVGVFCVQLDAFALNFALPRIGADLGAPGDGAQWAVSGYLLSTGTLMLGAGRLGDLFGRRGPLVLGLSLFGAASVGCALATSLPMLVAARAVQGAGSAVIMPVGLALLTNVYPEHLRGRATGLALGIGGAATACGPFVGGTLTETLSWRAVFWLNVPLTALGAVWASRAAESRDTGGPRRHLDWRGLLTVTGALAALAVLLDRAQRGAPRGEMAFLVLLCAALLGAFVHAERRAPHPLVGFALFRNGLYVALTLTGAVANTAAVMFLFVVPQSLQDRWGCSAMAAGVAFLPAALAMAVGGPLAGRVATRDAAPAMAACLGAGALGLSGLALAPSFPVYLTVATCCGAALGFGNALTLVATQGVIRPERAGEASGVTKTVITVVAGLGVALAGVGAGAAADTALLVTAAGCAAACAALLGWRVRHGPDLGGRGRCHLR</sequence>
<evidence type="ECO:0000256" key="2">
    <source>
        <dbReference type="ARBA" id="ARBA00022448"/>
    </source>
</evidence>
<feature type="transmembrane region" description="Helical" evidence="8">
    <location>
        <begin position="102"/>
        <end position="123"/>
    </location>
</feature>
<gene>
    <name evidence="10" type="ORF">RND15_04385</name>
</gene>
<evidence type="ECO:0000256" key="8">
    <source>
        <dbReference type="SAM" id="Phobius"/>
    </source>
</evidence>
<feature type="transmembrane region" description="Helical" evidence="8">
    <location>
        <begin position="352"/>
        <end position="373"/>
    </location>
</feature>
<evidence type="ECO:0000313" key="11">
    <source>
        <dbReference type="Proteomes" id="UP001180754"/>
    </source>
</evidence>
<feature type="transmembrane region" description="Helical" evidence="8">
    <location>
        <begin position="228"/>
        <end position="245"/>
    </location>
</feature>
<evidence type="ECO:0000256" key="5">
    <source>
        <dbReference type="ARBA" id="ARBA00022989"/>
    </source>
</evidence>
<feature type="transmembrane region" description="Helical" evidence="8">
    <location>
        <begin position="418"/>
        <end position="437"/>
    </location>
</feature>
<dbReference type="Pfam" id="PF07690">
    <property type="entry name" value="MFS_1"/>
    <property type="match status" value="1"/>
</dbReference>
<keyword evidence="7" id="KW-0046">Antibiotic resistance</keyword>
<keyword evidence="5 8" id="KW-1133">Transmembrane helix</keyword>
<comment type="subcellular location">
    <subcellularLocation>
        <location evidence="1">Cell membrane</location>
        <topology evidence="1">Multi-pass membrane protein</topology>
    </subcellularLocation>
</comment>
<keyword evidence="6 8" id="KW-0472">Membrane</keyword>
<feature type="transmembrane region" description="Helical" evidence="8">
    <location>
        <begin position="12"/>
        <end position="34"/>
    </location>
</feature>
<feature type="transmembrane region" description="Helical" evidence="8">
    <location>
        <begin position="197"/>
        <end position="216"/>
    </location>
</feature>
<feature type="transmembrane region" description="Helical" evidence="8">
    <location>
        <begin position="165"/>
        <end position="185"/>
    </location>
</feature>
<keyword evidence="11" id="KW-1185">Reference proteome</keyword>
<dbReference type="InterPro" id="IPR036259">
    <property type="entry name" value="MFS_trans_sf"/>
</dbReference>
<evidence type="ECO:0000256" key="7">
    <source>
        <dbReference type="ARBA" id="ARBA00023251"/>
    </source>
</evidence>
<organism evidence="10 11">
    <name type="scientific">Streptomyces lonegramiae</name>
    <dbReference type="NCBI Taxonomy" id="3075524"/>
    <lineage>
        <taxon>Bacteria</taxon>
        <taxon>Bacillati</taxon>
        <taxon>Actinomycetota</taxon>
        <taxon>Actinomycetes</taxon>
        <taxon>Kitasatosporales</taxon>
        <taxon>Streptomycetaceae</taxon>
        <taxon>Streptomyces</taxon>
    </lineage>
</organism>
<comment type="caution">
    <text evidence="10">The sequence shown here is derived from an EMBL/GenBank/DDBJ whole genome shotgun (WGS) entry which is preliminary data.</text>
</comment>
<keyword evidence="3" id="KW-1003">Cell membrane</keyword>
<evidence type="ECO:0000256" key="4">
    <source>
        <dbReference type="ARBA" id="ARBA00022692"/>
    </source>
</evidence>
<feature type="transmembrane region" description="Helical" evidence="8">
    <location>
        <begin position="135"/>
        <end position="153"/>
    </location>
</feature>
<dbReference type="Gene3D" id="1.20.1720.10">
    <property type="entry name" value="Multidrug resistance protein D"/>
    <property type="match status" value="1"/>
</dbReference>
<dbReference type="PROSITE" id="PS50850">
    <property type="entry name" value="MFS"/>
    <property type="match status" value="1"/>
</dbReference>
<evidence type="ECO:0000256" key="6">
    <source>
        <dbReference type="ARBA" id="ARBA00023136"/>
    </source>
</evidence>
<dbReference type="PANTHER" id="PTHR42718:SF46">
    <property type="entry name" value="BLR6921 PROTEIN"/>
    <property type="match status" value="1"/>
</dbReference>
<dbReference type="Proteomes" id="UP001180754">
    <property type="component" value="Unassembled WGS sequence"/>
</dbReference>
<dbReference type="CDD" id="cd17321">
    <property type="entry name" value="MFS_MMR_MDR_like"/>
    <property type="match status" value="1"/>
</dbReference>
<feature type="transmembrane region" description="Helical" evidence="8">
    <location>
        <begin position="394"/>
        <end position="412"/>
    </location>
</feature>
<evidence type="ECO:0000313" key="10">
    <source>
        <dbReference type="EMBL" id="MDT0541958.1"/>
    </source>
</evidence>
<feature type="transmembrane region" description="Helical" evidence="8">
    <location>
        <begin position="46"/>
        <end position="66"/>
    </location>
</feature>
<reference evidence="10" key="1">
    <citation type="submission" date="2024-05" db="EMBL/GenBank/DDBJ databases">
        <title>30 novel species of actinomycetes from the DSMZ collection.</title>
        <authorList>
            <person name="Nouioui I."/>
        </authorList>
    </citation>
    <scope>NUCLEOTIDE SEQUENCE</scope>
    <source>
        <strain evidence="10">DSM 41529</strain>
    </source>
</reference>
<evidence type="ECO:0000259" key="9">
    <source>
        <dbReference type="PROSITE" id="PS50850"/>
    </source>
</evidence>
<dbReference type="EMBL" id="JAVRFD010000001">
    <property type="protein sequence ID" value="MDT0541958.1"/>
    <property type="molecule type" value="Genomic_DNA"/>
</dbReference>